<dbReference type="PROSITE" id="PS50887">
    <property type="entry name" value="GGDEF"/>
    <property type="match status" value="1"/>
</dbReference>
<evidence type="ECO:0000313" key="6">
    <source>
        <dbReference type="EMBL" id="MCC4307446.1"/>
    </source>
</evidence>
<dbReference type="Pfam" id="PF20966">
    <property type="entry name" value="MASE6"/>
    <property type="match status" value="1"/>
</dbReference>
<keyword evidence="6" id="KW-0808">Transferase</keyword>
<dbReference type="PANTHER" id="PTHR45138">
    <property type="entry name" value="REGULATORY COMPONENTS OF SENSORY TRANSDUCTION SYSTEM"/>
    <property type="match status" value="1"/>
</dbReference>
<keyword evidence="4" id="KW-0812">Transmembrane</keyword>
<keyword evidence="6" id="KW-0548">Nucleotidyltransferase</keyword>
<keyword evidence="4" id="KW-0472">Membrane</keyword>
<dbReference type="EMBL" id="JAJGNA010000002">
    <property type="protein sequence ID" value="MCC4307446.1"/>
    <property type="molecule type" value="Genomic_DNA"/>
</dbReference>
<dbReference type="FunFam" id="3.30.70.270:FF:000001">
    <property type="entry name" value="Diguanylate cyclase domain protein"/>
    <property type="match status" value="1"/>
</dbReference>
<dbReference type="InterPro" id="IPR000160">
    <property type="entry name" value="GGDEF_dom"/>
</dbReference>
<gene>
    <name evidence="6" type="ORF">LL252_02585</name>
</gene>
<keyword evidence="7" id="KW-1185">Reference proteome</keyword>
<dbReference type="GO" id="GO:1902201">
    <property type="term" value="P:negative regulation of bacterial-type flagellum-dependent cell motility"/>
    <property type="evidence" value="ECO:0007669"/>
    <property type="project" value="TreeGrafter"/>
</dbReference>
<dbReference type="NCBIfam" id="TIGR00254">
    <property type="entry name" value="GGDEF"/>
    <property type="match status" value="1"/>
</dbReference>
<dbReference type="GO" id="GO:0043709">
    <property type="term" value="P:cell adhesion involved in single-species biofilm formation"/>
    <property type="evidence" value="ECO:0007669"/>
    <property type="project" value="TreeGrafter"/>
</dbReference>
<dbReference type="InterPro" id="IPR048435">
    <property type="entry name" value="MASE6"/>
</dbReference>
<comment type="catalytic activity">
    <reaction evidence="3">
        <text>2 GTP = 3',3'-c-di-GMP + 2 diphosphate</text>
        <dbReference type="Rhea" id="RHEA:24898"/>
        <dbReference type="ChEBI" id="CHEBI:33019"/>
        <dbReference type="ChEBI" id="CHEBI:37565"/>
        <dbReference type="ChEBI" id="CHEBI:58805"/>
        <dbReference type="EC" id="2.7.7.65"/>
    </reaction>
</comment>
<name>A0A9Q3UHT9_9GAMM</name>
<dbReference type="PANTHER" id="PTHR45138:SF9">
    <property type="entry name" value="DIGUANYLATE CYCLASE DGCM-RELATED"/>
    <property type="match status" value="1"/>
</dbReference>
<dbReference type="RefSeq" id="WP_228232690.1">
    <property type="nucleotide sequence ID" value="NZ_ARXL01000003.1"/>
</dbReference>
<keyword evidence="4" id="KW-1133">Transmembrane helix</keyword>
<dbReference type="InterPro" id="IPR043128">
    <property type="entry name" value="Rev_trsase/Diguanyl_cyclase"/>
</dbReference>
<reference evidence="6" key="1">
    <citation type="submission" date="2021-10" db="EMBL/GenBank/DDBJ databases">
        <title>The diversity and Nitrogen Metabolism of Culturable Nitrate-Utilizing Bacteria Within the Oxygen Minimum Zone of the Changjiang (Yangtze River)Estuary.</title>
        <authorList>
            <person name="Zhang D."/>
            <person name="Zheng J."/>
            <person name="Liu S."/>
            <person name="He W."/>
        </authorList>
    </citation>
    <scope>NUCLEOTIDE SEQUENCE</scope>
    <source>
        <strain evidence="6">FXH-223</strain>
    </source>
</reference>
<dbReference type="CDD" id="cd01949">
    <property type="entry name" value="GGDEF"/>
    <property type="match status" value="1"/>
</dbReference>
<dbReference type="SMART" id="SM00267">
    <property type="entry name" value="GGDEF"/>
    <property type="match status" value="1"/>
</dbReference>
<feature type="transmembrane region" description="Helical" evidence="4">
    <location>
        <begin position="70"/>
        <end position="91"/>
    </location>
</feature>
<dbReference type="AlphaFoldDB" id="A0A9Q3UHT9"/>
<organism evidence="6 7">
    <name type="scientific">Alloalcanivorax marinus</name>
    <dbReference type="NCBI Taxonomy" id="1177169"/>
    <lineage>
        <taxon>Bacteria</taxon>
        <taxon>Pseudomonadati</taxon>
        <taxon>Pseudomonadota</taxon>
        <taxon>Gammaproteobacteria</taxon>
        <taxon>Oceanospirillales</taxon>
        <taxon>Alcanivoracaceae</taxon>
        <taxon>Alloalcanivorax</taxon>
    </lineage>
</organism>
<dbReference type="Proteomes" id="UP001108027">
    <property type="component" value="Unassembled WGS sequence"/>
</dbReference>
<protein>
    <recommendedName>
        <fullName evidence="2">diguanylate cyclase</fullName>
        <ecNumber evidence="2">2.7.7.65</ecNumber>
    </recommendedName>
</protein>
<feature type="transmembrane region" description="Helical" evidence="4">
    <location>
        <begin position="18"/>
        <end position="37"/>
    </location>
</feature>
<feature type="transmembrane region" description="Helical" evidence="4">
    <location>
        <begin position="149"/>
        <end position="166"/>
    </location>
</feature>
<feature type="transmembrane region" description="Helical" evidence="4">
    <location>
        <begin position="97"/>
        <end position="113"/>
    </location>
</feature>
<dbReference type="EC" id="2.7.7.65" evidence="2"/>
<dbReference type="InterPro" id="IPR050469">
    <property type="entry name" value="Diguanylate_Cyclase"/>
</dbReference>
<feature type="transmembrane region" description="Helical" evidence="4">
    <location>
        <begin position="118"/>
        <end position="137"/>
    </location>
</feature>
<evidence type="ECO:0000256" key="2">
    <source>
        <dbReference type="ARBA" id="ARBA00012528"/>
    </source>
</evidence>
<feature type="domain" description="GGDEF" evidence="5">
    <location>
        <begin position="211"/>
        <end position="343"/>
    </location>
</feature>
<comment type="caution">
    <text evidence="6">The sequence shown here is derived from an EMBL/GenBank/DDBJ whole genome shotgun (WGS) entry which is preliminary data.</text>
</comment>
<evidence type="ECO:0000313" key="7">
    <source>
        <dbReference type="Proteomes" id="UP001108027"/>
    </source>
</evidence>
<evidence type="ECO:0000256" key="3">
    <source>
        <dbReference type="ARBA" id="ARBA00034247"/>
    </source>
</evidence>
<evidence type="ECO:0000256" key="4">
    <source>
        <dbReference type="SAM" id="Phobius"/>
    </source>
</evidence>
<comment type="cofactor">
    <cofactor evidence="1">
        <name>Mg(2+)</name>
        <dbReference type="ChEBI" id="CHEBI:18420"/>
    </cofactor>
</comment>
<dbReference type="Gene3D" id="3.30.70.270">
    <property type="match status" value="1"/>
</dbReference>
<evidence type="ECO:0000256" key="1">
    <source>
        <dbReference type="ARBA" id="ARBA00001946"/>
    </source>
</evidence>
<feature type="transmembrane region" description="Helical" evidence="4">
    <location>
        <begin position="43"/>
        <end position="63"/>
    </location>
</feature>
<sequence length="343" mass="38598">MGTDFQVGDHSGQSQRRALLKALLILTAGCGALFFVINIRRGVMVLAYIELGAAIASLLLYVVVRRTPRLRFWTLIYLFPFLTIMMVALHLPQASPTVFLWIYIVPVLCHLLLGPRLGLSVSVFFILVALALFLYKYPDYLYRSGFAEIANIVLSLSVTLAFAYIYERGSHRSRSDLVVMASTDPLTRLANLYRFREAFVHERSRAQRLDTPLSLLVLDLDLFKAVNDNHGHRIGDLVLIHVAQRLRERLRATDLPCRVGGEEFTVLLPDTNRDEAILVAESLRELIASQPYQRGRVSVPLSCSIGVAEWGTDGDSLDELVEAADQRLYIAKQQGRNQVVWEG</sequence>
<dbReference type="SUPFAM" id="SSF55073">
    <property type="entry name" value="Nucleotide cyclase"/>
    <property type="match status" value="1"/>
</dbReference>
<accession>A0A9Q3UHT9</accession>
<dbReference type="Pfam" id="PF00990">
    <property type="entry name" value="GGDEF"/>
    <property type="match status" value="1"/>
</dbReference>
<proteinExistence type="predicted"/>
<dbReference type="GO" id="GO:0052621">
    <property type="term" value="F:diguanylate cyclase activity"/>
    <property type="evidence" value="ECO:0007669"/>
    <property type="project" value="UniProtKB-EC"/>
</dbReference>
<evidence type="ECO:0000259" key="5">
    <source>
        <dbReference type="PROSITE" id="PS50887"/>
    </source>
</evidence>
<dbReference type="GO" id="GO:0005886">
    <property type="term" value="C:plasma membrane"/>
    <property type="evidence" value="ECO:0007669"/>
    <property type="project" value="TreeGrafter"/>
</dbReference>
<dbReference type="InterPro" id="IPR029787">
    <property type="entry name" value="Nucleotide_cyclase"/>
</dbReference>